<accession>K2FX75</accession>
<comment type="caution">
    <text evidence="1">The sequence shown here is derived from an EMBL/GenBank/DDBJ whole genome shotgun (WGS) entry which is preliminary data.</text>
</comment>
<gene>
    <name evidence="1" type="ORF">ACD_3C00193G0001</name>
</gene>
<dbReference type="AlphaFoldDB" id="K2FX75"/>
<protein>
    <submittedName>
        <fullName evidence="1">Uncharacterized protein</fullName>
    </submittedName>
</protein>
<evidence type="ECO:0000313" key="1">
    <source>
        <dbReference type="EMBL" id="EKE27548.1"/>
    </source>
</evidence>
<name>K2FX75_9BACT</name>
<dbReference type="EMBL" id="AMFJ01000467">
    <property type="protein sequence ID" value="EKE27548.1"/>
    <property type="molecule type" value="Genomic_DNA"/>
</dbReference>
<sequence>MQNRPSEASNEENNFTVSSYSRKLYERLFWEEQKISLILKWDDIIRTLKNYKLSREEKIYLEFHNRQRNCRDTMEVFDMNKFNDNLEIDSLDLLYNEDKAIANMLAYFWPRIIHEEYWEAVLYWVWFNLYDTLYNPREFEIFEDYMSSNLNLTWGKAWYKLLIRSKRTMKYTHRNTVPMHALELFDLMKSLPQYIKELDLRKYSYMQDLSLDIDYPRNNHERGKSVVWTWREFDSEWRNISDIIEVLLEINSKDREKLTRFWQSINWKWKIFKIFHDSPIWILLKHKWMPIAMIGFSMKDESTVFINQMQQIAYEEYDRHGRNIWIKADEIAKQMDWQKMLYDIIYDFSKNKWYKRIIIQAWKNNAWVHKTRTQIDTERWRIIEAKTNIPQLSLQVAQKVYDVFALKNDFTIDAQGNWQKELF</sequence>
<proteinExistence type="predicted"/>
<organism evidence="1">
    <name type="scientific">uncultured bacterium</name>
    <name type="common">gcode 4</name>
    <dbReference type="NCBI Taxonomy" id="1234023"/>
    <lineage>
        <taxon>Bacteria</taxon>
        <taxon>environmental samples</taxon>
    </lineage>
</organism>
<reference evidence="1" key="1">
    <citation type="journal article" date="2012" name="Science">
        <title>Fermentation, hydrogen, and sulfur metabolism in multiple uncultivated bacterial phyla.</title>
        <authorList>
            <person name="Wrighton K.C."/>
            <person name="Thomas B.C."/>
            <person name="Sharon I."/>
            <person name="Miller C.S."/>
            <person name="Castelle C.J."/>
            <person name="VerBerkmoes N.C."/>
            <person name="Wilkins M.J."/>
            <person name="Hettich R.L."/>
            <person name="Lipton M.S."/>
            <person name="Williams K.H."/>
            <person name="Long P.E."/>
            <person name="Banfield J.F."/>
        </authorList>
    </citation>
    <scope>NUCLEOTIDE SEQUENCE [LARGE SCALE GENOMIC DNA]</scope>
</reference>